<evidence type="ECO:0000313" key="3">
    <source>
        <dbReference type="Proteomes" id="UP000001610"/>
    </source>
</evidence>
<accession>G3JQI0</accession>
<gene>
    <name evidence="2" type="ORF">CCM_07736</name>
</gene>
<dbReference type="GO" id="GO:0005634">
    <property type="term" value="C:nucleus"/>
    <property type="evidence" value="ECO:0007669"/>
    <property type="project" value="TreeGrafter"/>
</dbReference>
<dbReference type="OrthoDB" id="4489171at2759"/>
<organism evidence="2 3">
    <name type="scientific">Cordyceps militaris (strain CM01)</name>
    <name type="common">Caterpillar fungus</name>
    <dbReference type="NCBI Taxonomy" id="983644"/>
    <lineage>
        <taxon>Eukaryota</taxon>
        <taxon>Fungi</taxon>
        <taxon>Dikarya</taxon>
        <taxon>Ascomycota</taxon>
        <taxon>Pezizomycotina</taxon>
        <taxon>Sordariomycetes</taxon>
        <taxon>Hypocreomycetidae</taxon>
        <taxon>Hypocreales</taxon>
        <taxon>Cordycipitaceae</taxon>
        <taxon>Cordyceps</taxon>
    </lineage>
</organism>
<dbReference type="InParanoid" id="G3JQI0"/>
<protein>
    <submittedName>
        <fullName evidence="2">Ubiquitin interaction domain-containing protein</fullName>
    </submittedName>
</protein>
<feature type="region of interest" description="Disordered" evidence="1">
    <location>
        <begin position="117"/>
        <end position="136"/>
    </location>
</feature>
<dbReference type="InterPro" id="IPR055335">
    <property type="entry name" value="Ucp6/RUP1"/>
</dbReference>
<dbReference type="VEuPathDB" id="FungiDB:CCM_07736"/>
<feature type="region of interest" description="Disordered" evidence="1">
    <location>
        <begin position="287"/>
        <end position="309"/>
    </location>
</feature>
<name>G3JQI0_CORMM</name>
<dbReference type="HOGENOM" id="CLU_005620_1_1_1"/>
<dbReference type="GO" id="GO:0016579">
    <property type="term" value="P:protein deubiquitination"/>
    <property type="evidence" value="ECO:0007669"/>
    <property type="project" value="TreeGrafter"/>
</dbReference>
<dbReference type="PANTHER" id="PTHR39597:SF1">
    <property type="entry name" value="UBA DOMAIN-CONTAINING PROTEIN RUP1"/>
    <property type="match status" value="1"/>
</dbReference>
<dbReference type="PANTHER" id="PTHR39597">
    <property type="entry name" value="UBA DOMAIN-CONTAINING PROTEIN RUP1"/>
    <property type="match status" value="1"/>
</dbReference>
<evidence type="ECO:0000313" key="2">
    <source>
        <dbReference type="EMBL" id="EGX89484.1"/>
    </source>
</evidence>
<dbReference type="STRING" id="983644.G3JQI0"/>
<evidence type="ECO:0000256" key="1">
    <source>
        <dbReference type="SAM" id="MobiDB-lite"/>
    </source>
</evidence>
<dbReference type="AlphaFoldDB" id="G3JQI0"/>
<dbReference type="KEGG" id="cmt:CCM_07736"/>
<dbReference type="Proteomes" id="UP000001610">
    <property type="component" value="Unassembled WGS sequence"/>
</dbReference>
<reference evidence="2 3" key="1">
    <citation type="journal article" date="2011" name="Genome Biol.">
        <title>Genome sequence of the insect pathogenic fungus Cordyceps militaris, a valued traditional Chinese medicine.</title>
        <authorList>
            <person name="Zheng P."/>
            <person name="Xia Y."/>
            <person name="Xiao G."/>
            <person name="Xiong C."/>
            <person name="Hu X."/>
            <person name="Zhang S."/>
            <person name="Zheng H."/>
            <person name="Huang Y."/>
            <person name="Zhou Y."/>
            <person name="Wang S."/>
            <person name="Zhao G.P."/>
            <person name="Liu X."/>
            <person name="St Leger R.J."/>
            <person name="Wang C."/>
        </authorList>
    </citation>
    <scope>NUCLEOTIDE SEQUENCE [LARGE SCALE GENOMIC DNA]</scope>
    <source>
        <strain evidence="2 3">CM01</strain>
    </source>
</reference>
<dbReference type="RefSeq" id="XP_006672939.1">
    <property type="nucleotide sequence ID" value="XM_006672876.1"/>
</dbReference>
<sequence>MASMEPTEDEISQVIDFAGLDRLDDRGMVIQALKNNGRNAEAVVMSYFDNPDEFRQRFTMVWDDGMFIADGNGDHDNNAGSSFHLEEPNPNPSFYIESMDSSMHESDVIQGFTPPPDRFGLGAPSRPPSRSNTKSPLGRLVDLTAADAPRFVGQSDTDQLGQDMERALRESAQEAGIAAPGQESGVLRNVTSTAYFPTVYDPNEWAVVPVTSASMSSNALPPSDRQRKTDAPAFLVQHPNTVGNHRLGGLLTILHEIPLARNIFLRCGAPAEAYGYDTQWWQGKSLTPPQSVHVQAPESDSESASDDDVKPGLEAEIHRLMAFLDSTERSYGTTSALAEMIPYPAAGLEKQFYEHLGSRNGDLVHPLTQVASLALIHGDDLGDDDVRFGLLEIEHLKGDYDNIKTLYEALDHLLWSDVLSWNELTEDSKMALFKNMGEVLALKFGGEGPEDCLDIPTELYPERWLAHRKREAHRIQKAWCETKLAMMNIGREEQKLHEWRDDFNQLSYSKKVKMEKATEQWKVLEKYLQSAGHFTSMEQSGFDTNTFPDYHDAPRSLSETQQQALDKVGDVLALTERVLADMNKAIDGILYDCWKEGLNSELTRLKAKQRSLGRLLTDPDKPGRPQPMTCKRYLLRGVATETDVIYVCQRKQTDLIDLGDVPKKADQWWRLAYAQGEEHPVKVEKIEIERVHREVWQESKTPLLVYATEDALNTSKDPLSLPLERFIKADNKAFRSELNIERTNERDIGQPALFDPISPSKRKHRSDSIDSLDSNHASLGSDGANAFDNSFEEQAADLNFQKDEYQTHDAGADTDSLSRLRAALSHYPEPANTKTDEGTAADIDFKPVNGGKMPVPTQEMEQVPPQGVPVPATVRESTERLPTSDNVMELDMPTLEKET</sequence>
<feature type="compositionally biased region" description="Polar residues" evidence="1">
    <location>
        <begin position="769"/>
        <end position="778"/>
    </location>
</feature>
<dbReference type="GeneID" id="18169746"/>
<proteinExistence type="predicted"/>
<feature type="region of interest" description="Disordered" evidence="1">
    <location>
        <begin position="875"/>
        <end position="899"/>
    </location>
</feature>
<feature type="region of interest" description="Disordered" evidence="1">
    <location>
        <begin position="747"/>
        <end position="787"/>
    </location>
</feature>
<dbReference type="GO" id="GO:0005829">
    <property type="term" value="C:cytosol"/>
    <property type="evidence" value="ECO:0007669"/>
    <property type="project" value="TreeGrafter"/>
</dbReference>
<keyword evidence="3" id="KW-1185">Reference proteome</keyword>
<dbReference type="eggNOG" id="ENOG502S0Z0">
    <property type="taxonomic scope" value="Eukaryota"/>
</dbReference>
<dbReference type="OMA" id="WAMTLFN"/>
<dbReference type="EMBL" id="JH126404">
    <property type="protein sequence ID" value="EGX89484.1"/>
    <property type="molecule type" value="Genomic_DNA"/>
</dbReference>